<accession>E3LKQ6</accession>
<reference evidence="3 5" key="2">
    <citation type="submission" date="2019-12" db="EMBL/GenBank/DDBJ databases">
        <title>Chromosome-level assembly of the Caenorhabditis remanei genome.</title>
        <authorList>
            <person name="Teterina A.A."/>
            <person name="Willis J.H."/>
            <person name="Phillips P.C."/>
        </authorList>
    </citation>
    <scope>NUCLEOTIDE SEQUENCE [LARGE SCALE GENOMIC DNA]</scope>
    <source>
        <strain evidence="3 5">PX506</strain>
        <tissue evidence="3">Whole organism</tissue>
    </source>
</reference>
<dbReference type="OrthoDB" id="5829291at2759"/>
<dbReference type="KEGG" id="crq:GCK72_019132"/>
<name>E3LKQ6_CAERE</name>
<proteinExistence type="predicted"/>
<dbReference type="Proteomes" id="UP000008281">
    <property type="component" value="Unassembled WGS sequence"/>
</dbReference>
<dbReference type="PANTHER" id="PTHR36161">
    <property type="entry name" value="PROTEIN CBG06377-RELATED"/>
    <property type="match status" value="1"/>
</dbReference>
<gene>
    <name evidence="2" type="ORF">CRE_18477</name>
    <name evidence="3" type="ORF">GCK72_019132</name>
</gene>
<dbReference type="EMBL" id="DS268410">
    <property type="protein sequence ID" value="EFP00099.1"/>
    <property type="molecule type" value="Genomic_DNA"/>
</dbReference>
<organism evidence="4">
    <name type="scientific">Caenorhabditis remanei</name>
    <name type="common">Caenorhabditis vulgaris</name>
    <dbReference type="NCBI Taxonomy" id="31234"/>
    <lineage>
        <taxon>Eukaryota</taxon>
        <taxon>Metazoa</taxon>
        <taxon>Ecdysozoa</taxon>
        <taxon>Nematoda</taxon>
        <taxon>Chromadorea</taxon>
        <taxon>Rhabditida</taxon>
        <taxon>Rhabditina</taxon>
        <taxon>Rhabditomorpha</taxon>
        <taxon>Rhabditoidea</taxon>
        <taxon>Rhabditidae</taxon>
        <taxon>Peloderinae</taxon>
        <taxon>Caenorhabditis</taxon>
    </lineage>
</organism>
<dbReference type="AlphaFoldDB" id="E3LKQ6"/>
<dbReference type="Proteomes" id="UP000483820">
    <property type="component" value="Chromosome V"/>
</dbReference>
<dbReference type="eggNOG" id="ENOG502TG4W">
    <property type="taxonomic scope" value="Eukaryota"/>
</dbReference>
<dbReference type="RefSeq" id="XP_003115611.1">
    <property type="nucleotide sequence ID" value="XM_003115563.1"/>
</dbReference>
<feature type="signal peptide" evidence="1">
    <location>
        <begin position="1"/>
        <end position="21"/>
    </location>
</feature>
<dbReference type="HOGENOM" id="CLU_118741_0_0_1"/>
<keyword evidence="4" id="KW-1185">Reference proteome</keyword>
<dbReference type="OMA" id="TAKECEP"/>
<evidence type="ECO:0000313" key="3">
    <source>
        <dbReference type="EMBL" id="KAF1752577.1"/>
    </source>
</evidence>
<dbReference type="PANTHER" id="PTHR36161:SF2">
    <property type="entry name" value="DUF19 DOMAIN-CONTAINING PROTEIN"/>
    <property type="match status" value="1"/>
</dbReference>
<evidence type="ECO:0000256" key="1">
    <source>
        <dbReference type="SAM" id="SignalP"/>
    </source>
</evidence>
<dbReference type="GeneID" id="9839020"/>
<evidence type="ECO:0000313" key="2">
    <source>
        <dbReference type="EMBL" id="EFP00099.1"/>
    </source>
</evidence>
<evidence type="ECO:0000313" key="5">
    <source>
        <dbReference type="Proteomes" id="UP000483820"/>
    </source>
</evidence>
<dbReference type="InParanoid" id="E3LKQ6"/>
<evidence type="ECO:0008006" key="6">
    <source>
        <dbReference type="Google" id="ProtNLM"/>
    </source>
</evidence>
<evidence type="ECO:0000313" key="4">
    <source>
        <dbReference type="Proteomes" id="UP000008281"/>
    </source>
</evidence>
<feature type="chain" id="PRO_5036280824" description="DUF19 domain-containing protein" evidence="1">
    <location>
        <begin position="22"/>
        <end position="199"/>
    </location>
</feature>
<dbReference type="STRING" id="31234.E3LKQ6"/>
<keyword evidence="1" id="KW-0732">Signal</keyword>
<reference evidence="2" key="1">
    <citation type="submission" date="2007-07" db="EMBL/GenBank/DDBJ databases">
        <title>PCAP assembly of the Caenorhabditis remanei genome.</title>
        <authorList>
            <consortium name="The Caenorhabditis remanei Sequencing Consortium"/>
            <person name="Wilson R.K."/>
        </authorList>
    </citation>
    <scope>NUCLEOTIDE SEQUENCE [LARGE SCALE GENOMIC DNA]</scope>
    <source>
        <strain evidence="2">PB4641</strain>
    </source>
</reference>
<sequence length="199" mass="21575">MAKFFTALLLVSSIGVATVHAAAATRAQVCLKAVNLGLTFYTAKECEPILACIEPTLYNTPEDTTALIDKGKTCVINNSMSKALPALSLYNGFNGCTDLMALLDKMMAPFQTQCKPVITKCLNVLNKCKKNNTKTGTAKQTACLNQVYGEGIAMVTKAFINKVCTALSKKMTSVEWNCCKTYAPKVVNVKPYACYNIEK</sequence>
<protein>
    <recommendedName>
        <fullName evidence="6">DUF19 domain-containing protein</fullName>
    </recommendedName>
</protein>
<dbReference type="EMBL" id="WUAV01000005">
    <property type="protein sequence ID" value="KAF1752577.1"/>
    <property type="molecule type" value="Genomic_DNA"/>
</dbReference>
<dbReference type="CTD" id="9839020"/>